<reference evidence="2" key="1">
    <citation type="submission" date="2018-02" db="EMBL/GenBank/DDBJ databases">
        <title>Rhizophora mucronata_Transcriptome.</title>
        <authorList>
            <person name="Meera S.P."/>
            <person name="Sreeshan A."/>
            <person name="Augustine A."/>
        </authorList>
    </citation>
    <scope>NUCLEOTIDE SEQUENCE</scope>
    <source>
        <tissue evidence="2">Leaf</tissue>
    </source>
</reference>
<sequence>MKQEAINNMKTLNNDDNNYARN</sequence>
<accession>A0A2P2QIE3</accession>
<dbReference type="EMBL" id="GGEC01086242">
    <property type="protein sequence ID" value="MBX66726.1"/>
    <property type="molecule type" value="Transcribed_RNA"/>
</dbReference>
<evidence type="ECO:0000256" key="1">
    <source>
        <dbReference type="SAM" id="MobiDB-lite"/>
    </source>
</evidence>
<organism evidence="2">
    <name type="scientific">Rhizophora mucronata</name>
    <name type="common">Asiatic mangrove</name>
    <dbReference type="NCBI Taxonomy" id="61149"/>
    <lineage>
        <taxon>Eukaryota</taxon>
        <taxon>Viridiplantae</taxon>
        <taxon>Streptophyta</taxon>
        <taxon>Embryophyta</taxon>
        <taxon>Tracheophyta</taxon>
        <taxon>Spermatophyta</taxon>
        <taxon>Magnoliopsida</taxon>
        <taxon>eudicotyledons</taxon>
        <taxon>Gunneridae</taxon>
        <taxon>Pentapetalae</taxon>
        <taxon>rosids</taxon>
        <taxon>fabids</taxon>
        <taxon>Malpighiales</taxon>
        <taxon>Rhizophoraceae</taxon>
        <taxon>Rhizophora</taxon>
    </lineage>
</organism>
<proteinExistence type="predicted"/>
<name>A0A2P2QIE3_RHIMU</name>
<feature type="region of interest" description="Disordered" evidence="1">
    <location>
        <begin position="1"/>
        <end position="22"/>
    </location>
</feature>
<dbReference type="AlphaFoldDB" id="A0A2P2QIE3"/>
<feature type="compositionally biased region" description="Polar residues" evidence="1">
    <location>
        <begin position="1"/>
        <end position="12"/>
    </location>
</feature>
<evidence type="ECO:0000313" key="2">
    <source>
        <dbReference type="EMBL" id="MBX66726.1"/>
    </source>
</evidence>
<protein>
    <submittedName>
        <fullName evidence="2">Uncharacterized protein</fullName>
    </submittedName>
</protein>